<dbReference type="OrthoDB" id="5298181at2"/>
<keyword evidence="2" id="KW-1185">Reference proteome</keyword>
<sequence length="73" mass="8142">MARAATRVLTASVPVSLAANVDQMADRLELEEERDRLTRVTLADVDAGRVIDLQTVQLWSDRLDTDEPLPVPR</sequence>
<dbReference type="AlphaFoldDB" id="A0A495VBK2"/>
<reference evidence="1 2" key="1">
    <citation type="submission" date="2018-10" db="EMBL/GenBank/DDBJ databases">
        <title>Genomic Encyclopedia of Archaeal and Bacterial Type Strains, Phase II (KMG-II): from individual species to whole genera.</title>
        <authorList>
            <person name="Goeker M."/>
        </authorList>
    </citation>
    <scope>NUCLEOTIDE SEQUENCE [LARGE SCALE GENOMIC DNA]</scope>
    <source>
        <strain evidence="1 2">DSM 235</strain>
    </source>
</reference>
<dbReference type="Proteomes" id="UP000274556">
    <property type="component" value="Unassembled WGS sequence"/>
</dbReference>
<evidence type="ECO:0000313" key="2">
    <source>
        <dbReference type="Proteomes" id="UP000274556"/>
    </source>
</evidence>
<evidence type="ECO:0000313" key="1">
    <source>
        <dbReference type="EMBL" id="RKT46654.1"/>
    </source>
</evidence>
<proteinExistence type="predicted"/>
<dbReference type="RefSeq" id="WP_120798735.1">
    <property type="nucleotide sequence ID" value="NZ_RBXL01000001.1"/>
</dbReference>
<comment type="caution">
    <text evidence="1">The sequence shown here is derived from an EMBL/GenBank/DDBJ whole genome shotgun (WGS) entry which is preliminary data.</text>
</comment>
<organism evidence="1 2">
    <name type="scientific">Thiocapsa rosea</name>
    <dbReference type="NCBI Taxonomy" id="69360"/>
    <lineage>
        <taxon>Bacteria</taxon>
        <taxon>Pseudomonadati</taxon>
        <taxon>Pseudomonadota</taxon>
        <taxon>Gammaproteobacteria</taxon>
        <taxon>Chromatiales</taxon>
        <taxon>Chromatiaceae</taxon>
        <taxon>Thiocapsa</taxon>
    </lineage>
</organism>
<gene>
    <name evidence="1" type="ORF">BDD21_4184</name>
</gene>
<accession>A0A495VBK2</accession>
<dbReference type="EMBL" id="RBXL01000001">
    <property type="protein sequence ID" value="RKT46654.1"/>
    <property type="molecule type" value="Genomic_DNA"/>
</dbReference>
<protein>
    <submittedName>
        <fullName evidence="1">Uncharacterized protein</fullName>
    </submittedName>
</protein>
<name>A0A495VBK2_9GAMM</name>